<evidence type="ECO:0000259" key="11">
    <source>
        <dbReference type="PROSITE" id="PS50866"/>
    </source>
</evidence>
<evidence type="ECO:0000256" key="3">
    <source>
        <dbReference type="ARBA" id="ARBA00022473"/>
    </source>
</evidence>
<protein>
    <submittedName>
        <fullName evidence="12">Transmembrane emp24 domain-containing protein 1-like</fullName>
    </submittedName>
</protein>
<feature type="domain" description="GOLD" evidence="11">
    <location>
        <begin position="47"/>
        <end position="130"/>
    </location>
</feature>
<dbReference type="Proteomes" id="UP000192247">
    <property type="component" value="Unassembled WGS sequence"/>
</dbReference>
<evidence type="ECO:0000256" key="5">
    <source>
        <dbReference type="ARBA" id="ARBA00022729"/>
    </source>
</evidence>
<evidence type="ECO:0000256" key="9">
    <source>
        <dbReference type="RuleBase" id="RU003827"/>
    </source>
</evidence>
<keyword evidence="7 10" id="KW-0472">Membrane</keyword>
<dbReference type="Pfam" id="PF01105">
    <property type="entry name" value="EMP24_GP25L"/>
    <property type="match status" value="1"/>
</dbReference>
<dbReference type="GO" id="GO:0016020">
    <property type="term" value="C:membrane"/>
    <property type="evidence" value="ECO:0007669"/>
    <property type="project" value="UniProtKB-SubCell"/>
</dbReference>
<dbReference type="STRING" id="418985.A0A1V9XHP4"/>
<evidence type="ECO:0000256" key="8">
    <source>
        <dbReference type="ARBA" id="ARBA00037847"/>
    </source>
</evidence>
<keyword evidence="5" id="KW-0732">Signal</keyword>
<dbReference type="PROSITE" id="PS50866">
    <property type="entry name" value="GOLD"/>
    <property type="match status" value="1"/>
</dbReference>
<dbReference type="SUPFAM" id="SSF101576">
    <property type="entry name" value="Supernatant protein factor (SPF), C-terminal domain"/>
    <property type="match status" value="1"/>
</dbReference>
<dbReference type="InParanoid" id="A0A1V9XHP4"/>
<organism evidence="12 13">
    <name type="scientific">Tropilaelaps mercedesae</name>
    <dbReference type="NCBI Taxonomy" id="418985"/>
    <lineage>
        <taxon>Eukaryota</taxon>
        <taxon>Metazoa</taxon>
        <taxon>Ecdysozoa</taxon>
        <taxon>Arthropoda</taxon>
        <taxon>Chelicerata</taxon>
        <taxon>Arachnida</taxon>
        <taxon>Acari</taxon>
        <taxon>Parasitiformes</taxon>
        <taxon>Mesostigmata</taxon>
        <taxon>Gamasina</taxon>
        <taxon>Dermanyssoidea</taxon>
        <taxon>Laelapidae</taxon>
        <taxon>Tropilaelaps</taxon>
    </lineage>
</organism>
<comment type="similarity">
    <text evidence="2 9">Belongs to the EMP24/GP25L family.</text>
</comment>
<dbReference type="EMBL" id="MNPL01010746">
    <property type="protein sequence ID" value="OQR72956.1"/>
    <property type="molecule type" value="Genomic_DNA"/>
</dbReference>
<evidence type="ECO:0000256" key="10">
    <source>
        <dbReference type="SAM" id="Phobius"/>
    </source>
</evidence>
<keyword evidence="6 10" id="KW-1133">Transmembrane helix</keyword>
<dbReference type="GO" id="GO:0012505">
    <property type="term" value="C:endomembrane system"/>
    <property type="evidence" value="ECO:0007669"/>
    <property type="project" value="UniProtKB-SubCell"/>
</dbReference>
<keyword evidence="3" id="KW-0217">Developmental protein</keyword>
<feature type="transmembrane region" description="Helical" evidence="10">
    <location>
        <begin position="192"/>
        <end position="214"/>
    </location>
</feature>
<evidence type="ECO:0000313" key="12">
    <source>
        <dbReference type="EMBL" id="OQR72956.1"/>
    </source>
</evidence>
<dbReference type="FunCoup" id="A0A1V9XHP4">
    <property type="interactions" value="4"/>
</dbReference>
<dbReference type="InterPro" id="IPR036598">
    <property type="entry name" value="GOLD_dom_sf"/>
</dbReference>
<dbReference type="OrthoDB" id="10037706at2759"/>
<dbReference type="AlphaFoldDB" id="A0A1V9XHP4"/>
<reference evidence="12 13" key="1">
    <citation type="journal article" date="2017" name="Gigascience">
        <title>Draft genome of the honey bee ectoparasitic mite, Tropilaelaps mercedesae, is shaped by the parasitic life history.</title>
        <authorList>
            <person name="Dong X."/>
            <person name="Armstrong S.D."/>
            <person name="Xia D."/>
            <person name="Makepeace B.L."/>
            <person name="Darby A.C."/>
            <person name="Kadowaki T."/>
        </authorList>
    </citation>
    <scope>NUCLEOTIDE SEQUENCE [LARGE SCALE GENOMIC DNA]</scope>
    <source>
        <strain evidence="12">Wuxi-XJTLU</strain>
    </source>
</reference>
<evidence type="ECO:0000256" key="4">
    <source>
        <dbReference type="ARBA" id="ARBA00022692"/>
    </source>
</evidence>
<evidence type="ECO:0000256" key="2">
    <source>
        <dbReference type="ARBA" id="ARBA00007104"/>
    </source>
</evidence>
<evidence type="ECO:0000256" key="6">
    <source>
        <dbReference type="ARBA" id="ARBA00022989"/>
    </source>
</evidence>
<gene>
    <name evidence="12" type="ORF">BIW11_10049</name>
</gene>
<comment type="caution">
    <text evidence="12">The sequence shown here is derived from an EMBL/GenBank/DDBJ whole genome shotgun (WGS) entry which is preliminary data.</text>
</comment>
<keyword evidence="13" id="KW-1185">Reference proteome</keyword>
<dbReference type="PANTHER" id="PTHR22811">
    <property type="entry name" value="TRANSMEMBRANE EMP24 DOMAIN-CONTAINING PROTEIN"/>
    <property type="match status" value="1"/>
</dbReference>
<name>A0A1V9XHP4_9ACAR</name>
<sequence length="232" mass="26617">MSTSVDLMRVVTLAILSIDFVQPETHLSSDTLGVSYEFKLHVDAGREECFYQYVEQNASVYVAFQVIRGGDGHAAFSVGAPTGHILLPYEWKPSAEFEEHEAAVTGHYQLCIDNSLSRFAEKLVSIYFNSFRRDNWNNYIAEIEKHGLAVSNFTNTVDELETNLNEMTKYQEHTRNNLVVDWYLLKGNNSWVLYWSMLQCAVIVLATVGQVYFIRSFFNNPQNSSGRNRFRI</sequence>
<accession>A0A1V9XHP4</accession>
<dbReference type="InterPro" id="IPR015720">
    <property type="entry name" value="Emp24-like"/>
</dbReference>
<proteinExistence type="inferred from homology"/>
<dbReference type="SMART" id="SM01190">
    <property type="entry name" value="EMP24_GP25L"/>
    <property type="match status" value="1"/>
</dbReference>
<dbReference type="InterPro" id="IPR009038">
    <property type="entry name" value="GOLD_dom"/>
</dbReference>
<keyword evidence="4 9" id="KW-0812">Transmembrane</keyword>
<comment type="subcellular location">
    <subcellularLocation>
        <location evidence="8">Endomembrane system</location>
        <topology evidence="8">Single-pass membrane protein</topology>
    </subcellularLocation>
    <subcellularLocation>
        <location evidence="1 9">Membrane</location>
        <topology evidence="1 9">Single-pass type I membrane protein</topology>
    </subcellularLocation>
</comment>
<evidence type="ECO:0000256" key="1">
    <source>
        <dbReference type="ARBA" id="ARBA00004479"/>
    </source>
</evidence>
<evidence type="ECO:0000256" key="7">
    <source>
        <dbReference type="ARBA" id="ARBA00023136"/>
    </source>
</evidence>
<evidence type="ECO:0000313" key="13">
    <source>
        <dbReference type="Proteomes" id="UP000192247"/>
    </source>
</evidence>